<proteinExistence type="predicted"/>
<protein>
    <submittedName>
        <fullName evidence="3">AraC-like DNA-binding protein</fullName>
    </submittedName>
</protein>
<dbReference type="Gene3D" id="1.10.10.60">
    <property type="entry name" value="Homeodomain-like"/>
    <property type="match status" value="1"/>
</dbReference>
<accession>A0ABU0JPA1</accession>
<gene>
    <name evidence="3" type="ORF">QO011_008019</name>
</gene>
<evidence type="ECO:0000259" key="2">
    <source>
        <dbReference type="PROSITE" id="PS01124"/>
    </source>
</evidence>
<comment type="caution">
    <text evidence="3">The sequence shown here is derived from an EMBL/GenBank/DDBJ whole genome shotgun (WGS) entry which is preliminary data.</text>
</comment>
<dbReference type="EMBL" id="JAUSVX010000028">
    <property type="protein sequence ID" value="MDQ0474977.1"/>
    <property type="molecule type" value="Genomic_DNA"/>
</dbReference>
<dbReference type="RefSeq" id="WP_307285512.1">
    <property type="nucleotide sequence ID" value="NZ_JAUSVX010000028.1"/>
</dbReference>
<keyword evidence="4" id="KW-1185">Reference proteome</keyword>
<dbReference type="PANTHER" id="PTHR47894:SF4">
    <property type="entry name" value="HTH-TYPE TRANSCRIPTIONAL REGULATOR GADX"/>
    <property type="match status" value="1"/>
</dbReference>
<keyword evidence="1" id="KW-0238">DNA-binding</keyword>
<evidence type="ECO:0000313" key="3">
    <source>
        <dbReference type="EMBL" id="MDQ0474977.1"/>
    </source>
</evidence>
<dbReference type="SMART" id="SM00342">
    <property type="entry name" value="HTH_ARAC"/>
    <property type="match status" value="1"/>
</dbReference>
<sequence length="285" mass="30254">MTEVNPALAALRRMAQKDSRPPALPMAAGGPSLFAFVACARERIAGTVLPRPSLVVVLEGAKELVAMGRPLRVGAGHAVALPAGWQGDVVNDPDPDTGFYRAIFLDFAETLVLGAHRAHPEWRVAAHGRRAEVALDPLLTAAIHHAAEGIAGGLPPLLVEHRQMEILLILGMRGVLPLRPGAGAASSAEAVRALVRWQPDRAWTADLLAAELGTSNATLRRRLAREGQALRALLAEERTALGRRMLREDGASLREAALAAGYLSPRRFAERLRATASGRHGTGAA</sequence>
<name>A0ABU0JPA1_9HYPH</name>
<reference evidence="3 4" key="1">
    <citation type="submission" date="2023-07" db="EMBL/GenBank/DDBJ databases">
        <title>Genomic Encyclopedia of Type Strains, Phase IV (KMG-IV): sequencing the most valuable type-strain genomes for metagenomic binning, comparative biology and taxonomic classification.</title>
        <authorList>
            <person name="Goeker M."/>
        </authorList>
    </citation>
    <scope>NUCLEOTIDE SEQUENCE [LARGE SCALE GENOMIC DNA]</scope>
    <source>
        <strain evidence="3 4">DSM 19619</strain>
    </source>
</reference>
<dbReference type="PANTHER" id="PTHR47894">
    <property type="entry name" value="HTH-TYPE TRANSCRIPTIONAL REGULATOR GADX"/>
    <property type="match status" value="1"/>
</dbReference>
<dbReference type="Proteomes" id="UP001242480">
    <property type="component" value="Unassembled WGS sequence"/>
</dbReference>
<feature type="domain" description="HTH araC/xylS-type" evidence="2">
    <location>
        <begin position="189"/>
        <end position="273"/>
    </location>
</feature>
<organism evidence="3 4">
    <name type="scientific">Labrys wisconsinensis</name>
    <dbReference type="NCBI Taxonomy" id="425677"/>
    <lineage>
        <taxon>Bacteria</taxon>
        <taxon>Pseudomonadati</taxon>
        <taxon>Pseudomonadota</taxon>
        <taxon>Alphaproteobacteria</taxon>
        <taxon>Hyphomicrobiales</taxon>
        <taxon>Xanthobacteraceae</taxon>
        <taxon>Labrys</taxon>
    </lineage>
</organism>
<dbReference type="PROSITE" id="PS01124">
    <property type="entry name" value="HTH_ARAC_FAMILY_2"/>
    <property type="match status" value="1"/>
</dbReference>
<dbReference type="InterPro" id="IPR018060">
    <property type="entry name" value="HTH_AraC"/>
</dbReference>
<evidence type="ECO:0000256" key="1">
    <source>
        <dbReference type="ARBA" id="ARBA00023125"/>
    </source>
</evidence>
<evidence type="ECO:0000313" key="4">
    <source>
        <dbReference type="Proteomes" id="UP001242480"/>
    </source>
</evidence>